<dbReference type="Proteomes" id="UP000095100">
    <property type="component" value="Chromosome 2"/>
</dbReference>
<dbReference type="AlphaFoldDB" id="A0AAU8UKU3"/>
<dbReference type="EMBL" id="CP013447">
    <property type="protein sequence ID" value="AOK26043.1"/>
    <property type="molecule type" value="Genomic_DNA"/>
</dbReference>
<accession>A0AAU8UKU3</accession>
<proteinExistence type="predicted"/>
<organism evidence="1 2">
    <name type="scientific">Burkholderia ubonensis</name>
    <dbReference type="NCBI Taxonomy" id="101571"/>
    <lineage>
        <taxon>Bacteria</taxon>
        <taxon>Pseudomonadati</taxon>
        <taxon>Pseudomonadota</taxon>
        <taxon>Betaproteobacteria</taxon>
        <taxon>Burkholderiales</taxon>
        <taxon>Burkholderiaceae</taxon>
        <taxon>Burkholderia</taxon>
        <taxon>Burkholderia cepacia complex</taxon>
    </lineage>
</organism>
<protein>
    <submittedName>
        <fullName evidence="1">Uncharacterized protein</fullName>
    </submittedName>
</protein>
<gene>
    <name evidence="1" type="ORF">WK67_25350</name>
</gene>
<evidence type="ECO:0000313" key="1">
    <source>
        <dbReference type="EMBL" id="AOK26043.1"/>
    </source>
</evidence>
<name>A0AAU8UKU3_9BURK</name>
<reference evidence="1 2" key="1">
    <citation type="submission" date="2015-12" db="EMBL/GenBank/DDBJ databases">
        <title>Diversity of Burkholderia near neighbor genomes.</title>
        <authorList>
            <person name="Sahl J."/>
            <person name="Wagner D."/>
            <person name="Keim P."/>
        </authorList>
    </citation>
    <scope>NUCLEOTIDE SEQUENCE [LARGE SCALE GENOMIC DNA]</scope>
    <source>
        <strain evidence="1 2">MSMB1189WGS</strain>
    </source>
</reference>
<evidence type="ECO:0000313" key="2">
    <source>
        <dbReference type="Proteomes" id="UP000095100"/>
    </source>
</evidence>
<sequence length="108" mass="11770">MQSGNGSTDAIGKLFHALYVAYYVHVATIGYLDLDQFRTAEVALHDGAAIWKETGNFDIPEGSRVAIECVLLLYDQQLADQPAHRFSSAADKLARFLTTPDISPIVTG</sequence>